<proteinExistence type="predicted"/>
<evidence type="ECO:0000313" key="1">
    <source>
        <dbReference type="EMBL" id="API57971.1"/>
    </source>
</evidence>
<name>A0A1L3ZQS0_9SPHN</name>
<sequence length="70" mass="7919">MDADLAARYLSVSKTTFLNRVAKKAYPSPLREGKRVLWDRRLLDRFVDAQFGITGNAASDTWDDIWAGSN</sequence>
<dbReference type="KEGG" id="sphj:BSL82_00515"/>
<organism evidence="1 2">
    <name type="scientific">Tardibacter chloracetimidivorans</name>
    <dbReference type="NCBI Taxonomy" id="1921510"/>
    <lineage>
        <taxon>Bacteria</taxon>
        <taxon>Pseudomonadati</taxon>
        <taxon>Pseudomonadota</taxon>
        <taxon>Alphaproteobacteria</taxon>
        <taxon>Sphingomonadales</taxon>
        <taxon>Sphingomonadaceae</taxon>
        <taxon>Tardibacter</taxon>
    </lineage>
</organism>
<gene>
    <name evidence="1" type="ORF">BSL82_00515</name>
</gene>
<dbReference type="STRING" id="1921510.BSL82_00515"/>
<evidence type="ECO:0000313" key="2">
    <source>
        <dbReference type="Proteomes" id="UP000182063"/>
    </source>
</evidence>
<dbReference type="Proteomes" id="UP000182063">
    <property type="component" value="Chromosome"/>
</dbReference>
<dbReference type="AlphaFoldDB" id="A0A1L3ZQS0"/>
<reference evidence="2" key="1">
    <citation type="submission" date="2016-11" db="EMBL/GenBank/DDBJ databases">
        <title>Complete Genome Sequence of alachlor-degrading Sphingomonas sp. strain JJ-A5.</title>
        <authorList>
            <person name="Lee H."/>
            <person name="Ka J.-O."/>
        </authorList>
    </citation>
    <scope>NUCLEOTIDE SEQUENCE [LARGE SCALE GENOMIC DNA]</scope>
    <source>
        <strain evidence="2">JJ-A5</strain>
    </source>
</reference>
<dbReference type="EMBL" id="CP018221">
    <property type="protein sequence ID" value="API57971.1"/>
    <property type="molecule type" value="Genomic_DNA"/>
</dbReference>
<accession>A0A1L3ZQS0</accession>
<keyword evidence="2" id="KW-1185">Reference proteome</keyword>
<evidence type="ECO:0008006" key="3">
    <source>
        <dbReference type="Google" id="ProtNLM"/>
    </source>
</evidence>
<protein>
    <recommendedName>
        <fullName evidence="3">Helix-turn-helix domain-containing protein</fullName>
    </recommendedName>
</protein>